<reference evidence="1 2" key="1">
    <citation type="submission" date="2020-06" db="EMBL/GenBank/DDBJ databases">
        <authorList>
            <person name="Criscuolo A."/>
        </authorList>
    </citation>
    <scope>NUCLEOTIDE SEQUENCE [LARGE SCALE GENOMIC DNA]</scope>
    <source>
        <strain evidence="1">1804121828</strain>
    </source>
</reference>
<dbReference type="SUPFAM" id="SSF53448">
    <property type="entry name" value="Nucleotide-diphospho-sugar transferases"/>
    <property type="match status" value="1"/>
</dbReference>
<evidence type="ECO:0000313" key="1">
    <source>
        <dbReference type="EMBL" id="CAC9925992.1"/>
    </source>
</evidence>
<comment type="caution">
    <text evidence="1">The sequence shown here is derived from an EMBL/GenBank/DDBJ whole genome shotgun (WGS) entry which is preliminary data.</text>
</comment>
<name>A0A6V6Y110_9FIRM</name>
<dbReference type="AlphaFoldDB" id="A0A6V6Y110"/>
<proteinExistence type="predicted"/>
<dbReference type="Proteomes" id="UP000586454">
    <property type="component" value="Unassembled WGS sequence"/>
</dbReference>
<dbReference type="RefSeq" id="WP_180499153.1">
    <property type="nucleotide sequence ID" value="NZ_CAIJCS010000014.1"/>
</dbReference>
<keyword evidence="2" id="KW-1185">Reference proteome</keyword>
<dbReference type="Pfam" id="PF09837">
    <property type="entry name" value="DUF2064"/>
    <property type="match status" value="1"/>
</dbReference>
<dbReference type="InterPro" id="IPR018641">
    <property type="entry name" value="Trfase_1_rSAM/seldom-assoc"/>
</dbReference>
<dbReference type="PANTHER" id="PTHR36529:SF1">
    <property type="entry name" value="GLYCOSYLTRANSFERASE"/>
    <property type="match status" value="1"/>
</dbReference>
<dbReference type="NCBIfam" id="TIGR04282">
    <property type="entry name" value="glyco_like_cofC"/>
    <property type="match status" value="1"/>
</dbReference>
<evidence type="ECO:0008006" key="3">
    <source>
        <dbReference type="Google" id="ProtNLM"/>
    </source>
</evidence>
<dbReference type="Gene3D" id="3.90.550.10">
    <property type="entry name" value="Spore Coat Polysaccharide Biosynthesis Protein SpsA, Chain A"/>
    <property type="match status" value="1"/>
</dbReference>
<dbReference type="EMBL" id="CAIJCS010000014">
    <property type="protein sequence ID" value="CAC9925992.1"/>
    <property type="molecule type" value="Genomic_DNA"/>
</dbReference>
<evidence type="ECO:0000313" key="2">
    <source>
        <dbReference type="Proteomes" id="UP000586454"/>
    </source>
</evidence>
<dbReference type="InterPro" id="IPR029044">
    <property type="entry name" value="Nucleotide-diphossugar_trans"/>
</dbReference>
<accession>A0A6V6Y110</accession>
<protein>
    <recommendedName>
        <fullName evidence="3">Glycosyltransferase</fullName>
    </recommendedName>
</protein>
<sequence length="238" mass="26546">MNTVIFFARTPEPGHGMTRLRKDVPDEKVDKILIHLYENLYDTLSNTPYRPVIHYNGKPPTKDIPAFIQEGKDLGETMALSLKRELPQGPAILIGSDLLGIDEEYIASAFQALETSDVVLGPARDGGYGLVGMNSFVDIFSGITYSQSDVLEKTVEKAKEQGKSVTLLRTVRDIDDIRDLAAEVLNSPISSYTEDEEGFIFLGDNREKLKVFKSDPEDKSNLLSPTTMMPFFHSISKR</sequence>
<gene>
    <name evidence="1" type="ORF">PEPNEM18_00648</name>
</gene>
<dbReference type="PANTHER" id="PTHR36529">
    <property type="entry name" value="SLL1095 PROTEIN"/>
    <property type="match status" value="1"/>
</dbReference>
<organism evidence="1 2">
    <name type="scientific">Aedoeadaptatus nemausensis</name>
    <dbReference type="NCBI Taxonomy" id="2582829"/>
    <lineage>
        <taxon>Bacteria</taxon>
        <taxon>Bacillati</taxon>
        <taxon>Bacillota</taxon>
        <taxon>Tissierellia</taxon>
        <taxon>Tissierellales</taxon>
        <taxon>Peptoniphilaceae</taxon>
        <taxon>Aedoeadaptatus</taxon>
    </lineage>
</organism>